<feature type="domain" description="Putative exodeoxyribonuclease 8 PDDEXK-like" evidence="1">
    <location>
        <begin position="57"/>
        <end position="193"/>
    </location>
</feature>
<evidence type="ECO:0000259" key="1">
    <source>
        <dbReference type="Pfam" id="PF12684"/>
    </source>
</evidence>
<proteinExistence type="predicted"/>
<dbReference type="Gene3D" id="3.90.320.10">
    <property type="match status" value="1"/>
</dbReference>
<dbReference type="AlphaFoldDB" id="A0A8J3DDJ1"/>
<dbReference type="InterPro" id="IPR011604">
    <property type="entry name" value="PDDEXK-like_dom_sf"/>
</dbReference>
<comment type="caution">
    <text evidence="2">The sequence shown here is derived from an EMBL/GenBank/DDBJ whole genome shotgun (WGS) entry which is preliminary data.</text>
</comment>
<name>A0A8J3DDJ1_9BACT</name>
<accession>A0A8J3DDJ1</accession>
<evidence type="ECO:0000313" key="3">
    <source>
        <dbReference type="Proteomes" id="UP000598271"/>
    </source>
</evidence>
<dbReference type="InterPro" id="IPR024432">
    <property type="entry name" value="Put_RecE_PDDEXK-like_dom"/>
</dbReference>
<dbReference type="Pfam" id="PF12684">
    <property type="entry name" value="DUF3799"/>
    <property type="match status" value="1"/>
</dbReference>
<gene>
    <name evidence="2" type="ORF">GCM10007390_48860</name>
</gene>
<sequence>MDYRSLARISNSDLSEFYNFLFNIRDNFSEKALELGRVVHQHILEPHTVEGPEPGVNMAQVEKMVRAARADPFLSWVVQFSQNEGVRLWDDVATGLRLKSKLDNVYKSRLVTDLKTTSAHSREEFLRSCQRYDYDRQAAFYLDAIAAPAAHRPRFCFLAIQKQKPFSVWRFDFADDSDFIAQGRQKYRFLLDQWALRERQGLSFVPSSWAAEESPRILLSSTQIIH</sequence>
<organism evidence="2 3">
    <name type="scientific">Persicitalea jodogahamensis</name>
    <dbReference type="NCBI Taxonomy" id="402147"/>
    <lineage>
        <taxon>Bacteria</taxon>
        <taxon>Pseudomonadati</taxon>
        <taxon>Bacteroidota</taxon>
        <taxon>Cytophagia</taxon>
        <taxon>Cytophagales</taxon>
        <taxon>Spirosomataceae</taxon>
        <taxon>Persicitalea</taxon>
    </lineage>
</organism>
<dbReference type="RefSeq" id="WP_189568573.1">
    <property type="nucleotide sequence ID" value="NZ_BMXF01000008.1"/>
</dbReference>
<evidence type="ECO:0000313" key="2">
    <source>
        <dbReference type="EMBL" id="GHB87286.1"/>
    </source>
</evidence>
<keyword evidence="3" id="KW-1185">Reference proteome</keyword>
<dbReference type="Proteomes" id="UP000598271">
    <property type="component" value="Unassembled WGS sequence"/>
</dbReference>
<reference evidence="2 3" key="1">
    <citation type="journal article" date="2014" name="Int. J. Syst. Evol. Microbiol.">
        <title>Complete genome sequence of Corynebacterium casei LMG S-19264T (=DSM 44701T), isolated from a smear-ripened cheese.</title>
        <authorList>
            <consortium name="US DOE Joint Genome Institute (JGI-PGF)"/>
            <person name="Walter F."/>
            <person name="Albersmeier A."/>
            <person name="Kalinowski J."/>
            <person name="Ruckert C."/>
        </authorList>
    </citation>
    <scope>NUCLEOTIDE SEQUENCE [LARGE SCALE GENOMIC DNA]</scope>
    <source>
        <strain evidence="2 3">KCTC 12866</strain>
    </source>
</reference>
<protein>
    <recommendedName>
        <fullName evidence="1">Putative exodeoxyribonuclease 8 PDDEXK-like domain-containing protein</fullName>
    </recommendedName>
</protein>
<dbReference type="EMBL" id="BMXF01000008">
    <property type="protein sequence ID" value="GHB87286.1"/>
    <property type="molecule type" value="Genomic_DNA"/>
</dbReference>